<organism evidence="1 2">
    <name type="scientific">Vibrio phage phi50-12</name>
    <dbReference type="NCBI Taxonomy" id="2654972"/>
    <lineage>
        <taxon>Viruses</taxon>
        <taxon>Duplodnaviria</taxon>
        <taxon>Heunggongvirae</taxon>
        <taxon>Uroviricota</taxon>
        <taxon>Caudoviricetes</taxon>
        <taxon>Schitoviridae</taxon>
        <taxon>Penintadodekavirus</taxon>
        <taxon>Penintadodekavirus 5012</taxon>
    </lineage>
</organism>
<dbReference type="EMBL" id="MN584918">
    <property type="protein sequence ID" value="QFR59799.1"/>
    <property type="molecule type" value="Genomic_DNA"/>
</dbReference>
<gene>
    <name evidence="1" type="ORF">VOWphi5012_015</name>
</gene>
<evidence type="ECO:0000313" key="1">
    <source>
        <dbReference type="EMBL" id="QFR59799.1"/>
    </source>
</evidence>
<proteinExistence type="predicted"/>
<sequence>MDISDLTTGTIDGTGVFDVLMKSINAQIDAKVADGIIPRDQASQVYEQLTMQAMSQSVQFLQVQQQAKLSEEQIKLVTQQTITEKAKTQDTVDGEVVAGTTGKQNAVLAAQEKGFQQDSINKATSTMVNTWLAQRSTDDGVKPTPENKLQDTDIGAFVTKMGEVNDVTV</sequence>
<accession>A0A5P8PR98</accession>
<keyword evidence="2" id="KW-1185">Reference proteome</keyword>
<dbReference type="Proteomes" id="UP000325783">
    <property type="component" value="Segment"/>
</dbReference>
<reference evidence="1 2" key="1">
    <citation type="submission" date="2019-10" db="EMBL/GenBank/DDBJ databases">
        <authorList>
            <person name="Lin L.C."/>
        </authorList>
    </citation>
    <scope>NUCLEOTIDE SEQUENCE [LARGE SCALE GENOMIC DNA]</scope>
</reference>
<evidence type="ECO:0000313" key="2">
    <source>
        <dbReference type="Proteomes" id="UP000325783"/>
    </source>
</evidence>
<name>A0A5P8PR98_9CAUD</name>
<protein>
    <submittedName>
        <fullName evidence="1">Uncharacterized protein</fullName>
    </submittedName>
</protein>